<dbReference type="InterPro" id="IPR001943">
    <property type="entry name" value="UVR_dom"/>
</dbReference>
<dbReference type="eggNOG" id="COG1259">
    <property type="taxonomic scope" value="Bacteria"/>
</dbReference>
<feature type="domain" description="BFN" evidence="2">
    <location>
        <begin position="5"/>
        <end position="137"/>
    </location>
</feature>
<dbReference type="OrthoDB" id="9788698at2"/>
<proteinExistence type="predicted"/>
<dbReference type="EMBL" id="BAMD01000003">
    <property type="protein sequence ID" value="GAF01885.1"/>
    <property type="molecule type" value="Genomic_DNA"/>
</dbReference>
<keyword evidence="4" id="KW-1185">Reference proteome</keyword>
<accession>W7XV00</accession>
<dbReference type="STRING" id="869213.GCA_000517085_03505"/>
<feature type="domain" description="UVR" evidence="1">
    <location>
        <begin position="163"/>
        <end position="198"/>
    </location>
</feature>
<dbReference type="PANTHER" id="PTHR15160:SF1">
    <property type="entry name" value="VON HIPPEL-LINDAU DISEASE TUMOR SUPPRESSOR"/>
    <property type="match status" value="1"/>
</dbReference>
<dbReference type="Pfam" id="PF02151">
    <property type="entry name" value="UVR"/>
    <property type="match status" value="1"/>
</dbReference>
<dbReference type="SUPFAM" id="SSF103256">
    <property type="entry name" value="Hypothetical protein TM0160"/>
    <property type="match status" value="1"/>
</dbReference>
<dbReference type="PROSITE" id="PS51658">
    <property type="entry name" value="BFN"/>
    <property type="match status" value="1"/>
</dbReference>
<gene>
    <name evidence="3" type="ORF">JCM21142_505</name>
</gene>
<protein>
    <recommendedName>
        <fullName evidence="5">BFN domain-containing protein</fullName>
    </recommendedName>
</protein>
<evidence type="ECO:0000259" key="2">
    <source>
        <dbReference type="PROSITE" id="PS51658"/>
    </source>
</evidence>
<dbReference type="Gene3D" id="4.10.860.10">
    <property type="entry name" value="UVR domain"/>
    <property type="match status" value="1"/>
</dbReference>
<dbReference type="AlphaFoldDB" id="W7XV00"/>
<dbReference type="RefSeq" id="WP_027472900.1">
    <property type="nucleotide sequence ID" value="NZ_BAMD01000003.1"/>
</dbReference>
<evidence type="ECO:0000313" key="3">
    <source>
        <dbReference type="EMBL" id="GAF01885.1"/>
    </source>
</evidence>
<evidence type="ECO:0008006" key="5">
    <source>
        <dbReference type="Google" id="ProtNLM"/>
    </source>
</evidence>
<organism evidence="3 4">
    <name type="scientific">Saccharicrinis fermentans DSM 9555 = JCM 21142</name>
    <dbReference type="NCBI Taxonomy" id="869213"/>
    <lineage>
        <taxon>Bacteria</taxon>
        <taxon>Pseudomonadati</taxon>
        <taxon>Bacteroidota</taxon>
        <taxon>Bacteroidia</taxon>
        <taxon>Marinilabiliales</taxon>
        <taxon>Marinilabiliaceae</taxon>
        <taxon>Saccharicrinis</taxon>
    </lineage>
</organism>
<evidence type="ECO:0000313" key="4">
    <source>
        <dbReference type="Proteomes" id="UP000019402"/>
    </source>
</evidence>
<dbReference type="Proteomes" id="UP000019402">
    <property type="component" value="Unassembled WGS sequence"/>
</dbReference>
<reference evidence="3 4" key="1">
    <citation type="journal article" date="2014" name="Genome Announc.">
        <title>Draft Genome Sequence of Cytophaga fermentans JCM 21142T, a Facultative Anaerobe Isolated from Marine Mud.</title>
        <authorList>
            <person name="Starns D."/>
            <person name="Oshima K."/>
            <person name="Suda W."/>
            <person name="Iino T."/>
            <person name="Yuki M."/>
            <person name="Inoue J."/>
            <person name="Kitamura K."/>
            <person name="Iida T."/>
            <person name="Darby A."/>
            <person name="Hattori M."/>
            <person name="Ohkuma M."/>
        </authorList>
    </citation>
    <scope>NUCLEOTIDE SEQUENCE [LARGE SCALE GENOMIC DNA]</scope>
    <source>
        <strain evidence="3 4">JCM 21142</strain>
    </source>
</reference>
<name>W7XV00_9BACT</name>
<evidence type="ECO:0000259" key="1">
    <source>
        <dbReference type="PROSITE" id="PS50151"/>
    </source>
</evidence>
<dbReference type="Gene3D" id="3.10.690.10">
    <property type="entry name" value="Bifunctional nuclease domain"/>
    <property type="match status" value="1"/>
</dbReference>
<dbReference type="PROSITE" id="PS50151">
    <property type="entry name" value="UVR"/>
    <property type="match status" value="1"/>
</dbReference>
<comment type="caution">
    <text evidence="3">The sequence shown here is derived from an EMBL/GenBank/DDBJ whole genome shotgun (WGS) entry which is preliminary data.</text>
</comment>
<dbReference type="InterPro" id="IPR003729">
    <property type="entry name" value="Bi_nuclease_dom"/>
</dbReference>
<sequence>MSKKKIKLNILGLSYSQTQSGAYALVLAEEEGERRIPIIIGGVEAQSIAIKLEGLEPPRPLTHDLFLNFSRAFDIVVTEVVIYKLEEGIFYAELVCKKGDEELRIDSRTSDAVALSLRFNCPIYTYESIIQSAGIVLDVSKDQEIELDVDEHAAKAGESKYANKSLDELNSLLNAAIESEDYEKASEIRDEIQKRSAS</sequence>
<dbReference type="Pfam" id="PF02577">
    <property type="entry name" value="BFN_dom"/>
    <property type="match status" value="1"/>
</dbReference>
<dbReference type="InterPro" id="IPR036104">
    <property type="entry name" value="BFN_sf"/>
</dbReference>
<dbReference type="PANTHER" id="PTHR15160">
    <property type="entry name" value="VON HIPPEL-LINDAU PROTEIN"/>
    <property type="match status" value="1"/>
</dbReference>
<dbReference type="GO" id="GO:0004518">
    <property type="term" value="F:nuclease activity"/>
    <property type="evidence" value="ECO:0007669"/>
    <property type="project" value="InterPro"/>
</dbReference>